<dbReference type="Proteomes" id="UP000756921">
    <property type="component" value="Unassembled WGS sequence"/>
</dbReference>
<dbReference type="EMBL" id="WJXW01000004">
    <property type="protein sequence ID" value="KAF9737365.1"/>
    <property type="molecule type" value="Genomic_DNA"/>
</dbReference>
<reference evidence="5" key="1">
    <citation type="journal article" date="2020" name="Mol. Plant Microbe Interact.">
        <title>Genome Sequence of the Biocontrol Agent Coniothyrium minitans strain Conio (IMI 134523).</title>
        <authorList>
            <person name="Patel D."/>
            <person name="Shittu T.A."/>
            <person name="Baroncelli R."/>
            <person name="Muthumeenakshi S."/>
            <person name="Osborne T.H."/>
            <person name="Janganan T.K."/>
            <person name="Sreenivasaprasad S."/>
        </authorList>
    </citation>
    <scope>NUCLEOTIDE SEQUENCE</scope>
    <source>
        <strain evidence="5">Conio</strain>
    </source>
</reference>
<dbReference type="OrthoDB" id="432645at2759"/>
<evidence type="ECO:0000313" key="5">
    <source>
        <dbReference type="EMBL" id="KAF9737365.1"/>
    </source>
</evidence>
<proteinExistence type="inferred from homology"/>
<gene>
    <name evidence="5" type="ORF">PMIN01_05144</name>
</gene>
<dbReference type="AlphaFoldDB" id="A0A9P6KSL7"/>
<dbReference type="FunFam" id="2.30.30.790:FF:000007">
    <property type="entry name" value="Mitochondrial ribosomal protein, putative"/>
    <property type="match status" value="1"/>
</dbReference>
<dbReference type="InterPro" id="IPR001857">
    <property type="entry name" value="Ribosomal_bL19"/>
</dbReference>
<dbReference type="GO" id="GO:0003735">
    <property type="term" value="F:structural constituent of ribosome"/>
    <property type="evidence" value="ECO:0007669"/>
    <property type="project" value="InterPro"/>
</dbReference>
<evidence type="ECO:0000256" key="4">
    <source>
        <dbReference type="SAM" id="MobiDB-lite"/>
    </source>
</evidence>
<dbReference type="PANTHER" id="PTHR15680:SF9">
    <property type="entry name" value="LARGE RIBOSOMAL SUBUNIT PROTEIN BL19M"/>
    <property type="match status" value="1"/>
</dbReference>
<evidence type="ECO:0000313" key="6">
    <source>
        <dbReference type="Proteomes" id="UP000756921"/>
    </source>
</evidence>
<dbReference type="GO" id="GO:0005762">
    <property type="term" value="C:mitochondrial large ribosomal subunit"/>
    <property type="evidence" value="ECO:0007669"/>
    <property type="project" value="TreeGrafter"/>
</dbReference>
<evidence type="ECO:0000256" key="1">
    <source>
        <dbReference type="ARBA" id="ARBA00005781"/>
    </source>
</evidence>
<feature type="region of interest" description="Disordered" evidence="4">
    <location>
        <begin position="244"/>
        <end position="278"/>
    </location>
</feature>
<keyword evidence="3" id="KW-0687">Ribonucleoprotein</keyword>
<protein>
    <submittedName>
        <fullName evidence="5">Ribosomal protein l19</fullName>
    </submittedName>
</protein>
<feature type="compositionally biased region" description="Basic residues" evidence="4">
    <location>
        <begin position="264"/>
        <end position="278"/>
    </location>
</feature>
<accession>A0A9P6KSL7</accession>
<dbReference type="GO" id="GO:0006412">
    <property type="term" value="P:translation"/>
    <property type="evidence" value="ECO:0007669"/>
    <property type="project" value="InterPro"/>
</dbReference>
<evidence type="ECO:0000256" key="3">
    <source>
        <dbReference type="ARBA" id="ARBA00023274"/>
    </source>
</evidence>
<comment type="caution">
    <text evidence="5">The sequence shown here is derived from an EMBL/GenBank/DDBJ whole genome shotgun (WGS) entry which is preliminary data.</text>
</comment>
<dbReference type="SUPFAM" id="SSF50104">
    <property type="entry name" value="Translation proteins SH3-like domain"/>
    <property type="match status" value="1"/>
</dbReference>
<keyword evidence="2 5" id="KW-0689">Ribosomal protein</keyword>
<name>A0A9P6KSL7_9PLEO</name>
<keyword evidence="6" id="KW-1185">Reference proteome</keyword>
<dbReference type="Gene3D" id="2.30.30.790">
    <property type="match status" value="1"/>
</dbReference>
<dbReference type="InterPro" id="IPR008991">
    <property type="entry name" value="Translation_prot_SH3-like_sf"/>
</dbReference>
<organism evidence="5 6">
    <name type="scientific">Paraphaeosphaeria minitans</name>
    <dbReference type="NCBI Taxonomy" id="565426"/>
    <lineage>
        <taxon>Eukaryota</taxon>
        <taxon>Fungi</taxon>
        <taxon>Dikarya</taxon>
        <taxon>Ascomycota</taxon>
        <taxon>Pezizomycotina</taxon>
        <taxon>Dothideomycetes</taxon>
        <taxon>Pleosporomycetidae</taxon>
        <taxon>Pleosporales</taxon>
        <taxon>Massarineae</taxon>
        <taxon>Didymosphaeriaceae</taxon>
        <taxon>Paraphaeosphaeria</taxon>
    </lineage>
</organism>
<dbReference type="Pfam" id="PF01245">
    <property type="entry name" value="Ribosomal_L19"/>
    <property type="match status" value="1"/>
</dbReference>
<dbReference type="PANTHER" id="PTHR15680">
    <property type="entry name" value="RIBOSOMAL PROTEIN L19"/>
    <property type="match status" value="1"/>
</dbReference>
<dbReference type="InterPro" id="IPR038657">
    <property type="entry name" value="Ribosomal_bL19_sf"/>
</dbReference>
<comment type="similarity">
    <text evidence="1">Belongs to the bacterial ribosomal protein bL19 family.</text>
</comment>
<sequence>MATAIVSAKAGVSQAILLAAKPPATAAKSIKGSKLVDAMHRSLYPHLYQQGGGSAPNRKIRQQMGTMKRYKQVEAEREARKVSWFRNKMRTSSSSKLAAQPQKPRAIRRTCHDPVAAVTSSQLAVHDPTGARTRLFDRANPECARVGDILLVRQRTGEPFAGVCINIRRRGVDTAILLRGQLTRVGIEMWYKVYSPLVEGIEVVQRAQRKARRARLTYMRKEKHDRGSVENVVRVYLRQKAALGSSDGTKKKGAAAAAAMAGGGKRKGNVKGKKGKKR</sequence>
<evidence type="ECO:0000256" key="2">
    <source>
        <dbReference type="ARBA" id="ARBA00022980"/>
    </source>
</evidence>